<organism evidence="1">
    <name type="scientific">Arundo donax</name>
    <name type="common">Giant reed</name>
    <name type="synonym">Donax arundinaceus</name>
    <dbReference type="NCBI Taxonomy" id="35708"/>
    <lineage>
        <taxon>Eukaryota</taxon>
        <taxon>Viridiplantae</taxon>
        <taxon>Streptophyta</taxon>
        <taxon>Embryophyta</taxon>
        <taxon>Tracheophyta</taxon>
        <taxon>Spermatophyta</taxon>
        <taxon>Magnoliopsida</taxon>
        <taxon>Liliopsida</taxon>
        <taxon>Poales</taxon>
        <taxon>Poaceae</taxon>
        <taxon>PACMAD clade</taxon>
        <taxon>Arundinoideae</taxon>
        <taxon>Arundineae</taxon>
        <taxon>Arundo</taxon>
    </lineage>
</organism>
<dbReference type="AlphaFoldDB" id="A0A0A9A701"/>
<sequence>MLAPCWLVATCGMGAEVHTDRLGRVRSIGGGGSFSGAER</sequence>
<reference evidence="1" key="1">
    <citation type="submission" date="2014-09" db="EMBL/GenBank/DDBJ databases">
        <authorList>
            <person name="Magalhaes I.L.F."/>
            <person name="Oliveira U."/>
            <person name="Santos F.R."/>
            <person name="Vidigal T.H.D.A."/>
            <person name="Brescovit A.D."/>
            <person name="Santos A.J."/>
        </authorList>
    </citation>
    <scope>NUCLEOTIDE SEQUENCE</scope>
    <source>
        <tissue evidence="1">Shoot tissue taken approximately 20 cm above the soil surface</tissue>
    </source>
</reference>
<accession>A0A0A9A701</accession>
<dbReference type="EMBL" id="GBRH01251024">
    <property type="protein sequence ID" value="JAD46871.1"/>
    <property type="molecule type" value="Transcribed_RNA"/>
</dbReference>
<evidence type="ECO:0000313" key="1">
    <source>
        <dbReference type="EMBL" id="JAD46871.1"/>
    </source>
</evidence>
<protein>
    <submittedName>
        <fullName evidence="1">Uncharacterized protein</fullName>
    </submittedName>
</protein>
<proteinExistence type="predicted"/>
<reference evidence="1" key="2">
    <citation type="journal article" date="2015" name="Data Brief">
        <title>Shoot transcriptome of the giant reed, Arundo donax.</title>
        <authorList>
            <person name="Barrero R.A."/>
            <person name="Guerrero F.D."/>
            <person name="Moolhuijzen P."/>
            <person name="Goolsby J.A."/>
            <person name="Tidwell J."/>
            <person name="Bellgard S.E."/>
            <person name="Bellgard M.I."/>
        </authorList>
    </citation>
    <scope>NUCLEOTIDE SEQUENCE</scope>
    <source>
        <tissue evidence="1">Shoot tissue taken approximately 20 cm above the soil surface</tissue>
    </source>
</reference>
<name>A0A0A9A701_ARUDO</name>